<dbReference type="InterPro" id="IPR010664">
    <property type="entry name" value="LipoPS_assembly_LptC-rel"/>
</dbReference>
<keyword evidence="1" id="KW-0812">Transmembrane</keyword>
<gene>
    <name evidence="2" type="ORF">RIEGSTA812A_PEG_1249</name>
</gene>
<accession>A0A484H6K9</accession>
<dbReference type="EMBL" id="LR026963">
    <property type="protein sequence ID" value="VBB69776.1"/>
    <property type="molecule type" value="Genomic_DNA"/>
</dbReference>
<evidence type="ECO:0000256" key="1">
    <source>
        <dbReference type="SAM" id="Phobius"/>
    </source>
</evidence>
<proteinExistence type="predicted"/>
<organism evidence="2">
    <name type="scientific">invertebrate metagenome</name>
    <dbReference type="NCBI Taxonomy" id="1711999"/>
    <lineage>
        <taxon>unclassified sequences</taxon>
        <taxon>metagenomes</taxon>
        <taxon>organismal metagenomes</taxon>
    </lineage>
</organism>
<feature type="transmembrane region" description="Helical" evidence="1">
    <location>
        <begin position="21"/>
        <end position="41"/>
    </location>
</feature>
<reference evidence="2" key="1">
    <citation type="submission" date="2018-10" db="EMBL/GenBank/DDBJ databases">
        <authorList>
            <person name="Gruber-Vodicka H."/>
            <person name="Jaeckle O."/>
        </authorList>
    </citation>
    <scope>NUCLEOTIDE SEQUENCE</scope>
</reference>
<keyword evidence="1" id="KW-1133">Transmembrane helix</keyword>
<keyword evidence="1" id="KW-0472">Membrane</keyword>
<evidence type="ECO:0000313" key="2">
    <source>
        <dbReference type="EMBL" id="VBB69776.1"/>
    </source>
</evidence>
<protein>
    <recommendedName>
        <fullName evidence="3">Lipopolysaccharide export system protein LptC</fullName>
    </recommendedName>
</protein>
<name>A0A484H6K9_9ZZZZ</name>
<sequence length="210" mass="23735">MIQNRVDWYNRSRCRRSFCVFLIKICLLGLAVSAASLIIVWPQLSNREPPFAFAMTGLSSRVKIAAGITNARYYVSSDNDCPISINSEFMYQTLARKINILFPIIDFLQKNNTQILLEADRGWYDYECMLLHIENNMHIFYDESYILRTDVAHIDIEDGNSFSHSPITGYGALGTLTGEGLHILDRGDTVALTGQSRLLLNLSPTPPPQI</sequence>
<dbReference type="Pfam" id="PF06835">
    <property type="entry name" value="LptC"/>
    <property type="match status" value="1"/>
</dbReference>
<evidence type="ECO:0008006" key="3">
    <source>
        <dbReference type="Google" id="ProtNLM"/>
    </source>
</evidence>
<dbReference type="AlphaFoldDB" id="A0A484H6K9"/>